<dbReference type="AlphaFoldDB" id="A0A7V7QNK9"/>
<sequence>MPKEVLLYEYSTPYKKSAFVIILPVLIIGFVVTIFLLTTQAKALELPNASSVLSIEMEQITDHESLGQVMISDRDEINTALSVLSQTRKTLNFSVNDYPTQSNYLAIRLKHPEEQTILYLYKEGNTYYIEMPYADIYRTNEDTNVALYNIYSVALNNHATKTAKDTLLVDSPNGAYTAKAYGANTNVTAAGEYPYDGLCIIRNSDGATVWNEDGYYSAQFLWSDNSKYVAICVEARTWGESFIVDAENGNVIKLPDLNAISALLDTTSQPDTNRLDPYFKAVDWVNDSTICVDYRFIARDGDKEVSGTYEYDLINDNILLNNSTISGSSG</sequence>
<keyword evidence="4" id="KW-1185">Reference proteome</keyword>
<organism evidence="3 4">
    <name type="scientific">Candidatus Galacturonatibacter soehngenii</name>
    <dbReference type="NCBI Taxonomy" id="2307010"/>
    <lineage>
        <taxon>Bacteria</taxon>
        <taxon>Bacillati</taxon>
        <taxon>Bacillota</taxon>
        <taxon>Clostridia</taxon>
        <taxon>Lachnospirales</taxon>
        <taxon>Lachnospiraceae</taxon>
        <taxon>Candidatus Galacturonatibacter</taxon>
    </lineage>
</organism>
<accession>A0A7V7QNK9</accession>
<dbReference type="Gene3D" id="2.60.40.4250">
    <property type="match status" value="1"/>
</dbReference>
<dbReference type="Pfam" id="PF17225">
    <property type="entry name" value="DUF5301"/>
    <property type="match status" value="1"/>
</dbReference>
<comment type="caution">
    <text evidence="3">The sequence shown here is derived from an EMBL/GenBank/DDBJ whole genome shotgun (WGS) entry which is preliminary data.</text>
</comment>
<dbReference type="Proteomes" id="UP000461768">
    <property type="component" value="Unassembled WGS sequence"/>
</dbReference>
<evidence type="ECO:0000256" key="1">
    <source>
        <dbReference type="SAM" id="Phobius"/>
    </source>
</evidence>
<dbReference type="EMBL" id="WAGX01000003">
    <property type="protein sequence ID" value="KAB1440632.1"/>
    <property type="molecule type" value="Genomic_DNA"/>
</dbReference>
<evidence type="ECO:0000259" key="2">
    <source>
        <dbReference type="Pfam" id="PF17225"/>
    </source>
</evidence>
<reference evidence="3 4" key="1">
    <citation type="submission" date="2019-09" db="EMBL/GenBank/DDBJ databases">
        <authorList>
            <person name="Valk L.C."/>
        </authorList>
    </citation>
    <scope>NUCLEOTIDE SEQUENCE [LARGE SCALE GENOMIC DNA]</scope>
    <source>
        <strain evidence="3">GalUA</strain>
    </source>
</reference>
<gene>
    <name evidence="3" type="ORF">F7O84_02040</name>
</gene>
<dbReference type="InterPro" id="IPR033782">
    <property type="entry name" value="DUF5301"/>
</dbReference>
<feature type="domain" description="DUF5301" evidence="2">
    <location>
        <begin position="41"/>
        <end position="137"/>
    </location>
</feature>
<keyword evidence="1" id="KW-0472">Membrane</keyword>
<evidence type="ECO:0000313" key="3">
    <source>
        <dbReference type="EMBL" id="KAB1440632.1"/>
    </source>
</evidence>
<name>A0A7V7QNK9_9FIRM</name>
<protein>
    <recommendedName>
        <fullName evidence="2">DUF5301 domain-containing protein</fullName>
    </recommendedName>
</protein>
<keyword evidence="1" id="KW-0812">Transmembrane</keyword>
<feature type="transmembrane region" description="Helical" evidence="1">
    <location>
        <begin position="17"/>
        <end position="37"/>
    </location>
</feature>
<keyword evidence="1" id="KW-1133">Transmembrane helix</keyword>
<reference evidence="3 4" key="2">
    <citation type="submission" date="2020-02" db="EMBL/GenBank/DDBJ databases">
        <title>Candidatus Galacturonibacter soehngenii shows hetero-acetogenic catabolism of galacturonic acid but lacks a canonical carbon monoxide dehydrogenase/acetyl-CoA synthase complex.</title>
        <authorList>
            <person name="Diender M."/>
            <person name="Stouten G.R."/>
            <person name="Petersen J.F."/>
            <person name="Nielsen P.H."/>
            <person name="Dueholm M.S."/>
            <person name="Pronk J.T."/>
            <person name="Van Loosdrecht M.C.M."/>
        </authorList>
    </citation>
    <scope>NUCLEOTIDE SEQUENCE [LARGE SCALE GENOMIC DNA]</scope>
    <source>
        <strain evidence="3">GalUA</strain>
    </source>
</reference>
<proteinExistence type="predicted"/>
<dbReference type="OrthoDB" id="2220779at2"/>
<evidence type="ECO:0000313" key="4">
    <source>
        <dbReference type="Proteomes" id="UP000461768"/>
    </source>
</evidence>